<accession>A0AAU6WNI1</accession>
<reference evidence="1 2" key="1">
    <citation type="submission" date="2024-04" db="EMBL/GenBank/DDBJ databases">
        <title>Genome sequencing and assembly of rice foliar adapted Chryseobacterium endophyticum OsEnb-ALM-A6.</title>
        <authorList>
            <person name="Kumar S."/>
            <person name="Javed M."/>
            <person name="Chouhan V."/>
            <person name="Charishma K."/>
            <person name="Patel A."/>
            <person name="Kumar M."/>
            <person name="Sahu K.P."/>
            <person name="Kumar A."/>
        </authorList>
    </citation>
    <scope>NUCLEOTIDE SEQUENCE [LARGE SCALE GENOMIC DNA]</scope>
    <source>
        <strain evidence="1 2">OsEnb-ALM-A6</strain>
    </source>
</reference>
<evidence type="ECO:0000313" key="1">
    <source>
        <dbReference type="EMBL" id="XAO73527.1"/>
    </source>
</evidence>
<dbReference type="Proteomes" id="UP001463665">
    <property type="component" value="Chromosome"/>
</dbReference>
<organism evidence="1 2">
    <name type="scientific">Chryseobacterium endophyticum</name>
    <dbReference type="NCBI Taxonomy" id="1854762"/>
    <lineage>
        <taxon>Bacteria</taxon>
        <taxon>Pseudomonadati</taxon>
        <taxon>Bacteroidota</taxon>
        <taxon>Flavobacteriia</taxon>
        <taxon>Flavobacteriales</taxon>
        <taxon>Weeksellaceae</taxon>
        <taxon>Chryseobacterium group</taxon>
        <taxon>Chryseobacterium</taxon>
    </lineage>
</organism>
<sequence>MGNINCFEIFSDDRILCATVSASVSVNCASTNTASSLPDIITEATPKLSSDALNISGLNGPA</sequence>
<dbReference type="AlphaFoldDB" id="A0AAU6WNI1"/>
<keyword evidence="2" id="KW-1185">Reference proteome</keyword>
<dbReference type="EMBL" id="CP154834">
    <property type="protein sequence ID" value="XAO73527.1"/>
    <property type="molecule type" value="Genomic_DNA"/>
</dbReference>
<protein>
    <submittedName>
        <fullName evidence="1">Uncharacterized protein</fullName>
    </submittedName>
</protein>
<evidence type="ECO:0000313" key="2">
    <source>
        <dbReference type="Proteomes" id="UP001463665"/>
    </source>
</evidence>
<gene>
    <name evidence="1" type="ORF">AAFP95_17610</name>
</gene>
<dbReference type="RefSeq" id="WP_294224407.1">
    <property type="nucleotide sequence ID" value="NZ_CP154834.1"/>
</dbReference>
<name>A0AAU6WNI1_9FLAO</name>
<proteinExistence type="predicted"/>